<evidence type="ECO:0000256" key="2">
    <source>
        <dbReference type="ARBA" id="ARBA00023002"/>
    </source>
</evidence>
<sequence>MTGASSGIGEAVARAAALAGARVAVLARRVDRLTALAEEIDGVAVAADVTDHEAVAEAVAAAADRLDGLDALVNSAGITRPGLLADTDPAAWRMLFDVNVVGLLAVTRAALPHLLAASAPSVVNVSSMSGRRVAGPASGAYAATKFAVHALGEALRMELQPRGLRVTTVAPGFVRTGIADGEPESPFREQLAARLAEEGLPPTEIARAVLHVLALPAEVTVVEYAVMPTAQRDHGFLEPPSS</sequence>
<dbReference type="GO" id="GO:0019290">
    <property type="term" value="P:siderophore biosynthetic process"/>
    <property type="evidence" value="ECO:0007669"/>
    <property type="project" value="InterPro"/>
</dbReference>
<dbReference type="AlphaFoldDB" id="A0A1M5LS60"/>
<accession>A0A1M5LS60</accession>
<dbReference type="GO" id="GO:0008667">
    <property type="term" value="F:2,3-dihydro-2,3-dihydroxybenzoate dehydrogenase activity"/>
    <property type="evidence" value="ECO:0007669"/>
    <property type="project" value="InterPro"/>
</dbReference>
<dbReference type="STRING" id="2017.SAMN05444320_11240"/>
<evidence type="ECO:0000256" key="1">
    <source>
        <dbReference type="ARBA" id="ARBA00006484"/>
    </source>
</evidence>
<comment type="similarity">
    <text evidence="1 3">Belongs to the short-chain dehydrogenases/reductases (SDR) family.</text>
</comment>
<reference evidence="5 6" key="1">
    <citation type="submission" date="2016-11" db="EMBL/GenBank/DDBJ databases">
        <authorList>
            <person name="Jaros S."/>
            <person name="Januszkiewicz K."/>
            <person name="Wedrychowicz H."/>
        </authorList>
    </citation>
    <scope>NUCLEOTIDE SEQUENCE [LARGE SCALE GENOMIC DNA]</scope>
    <source>
        <strain evidence="5 6">DSM 44523</strain>
    </source>
</reference>
<dbReference type="InterPro" id="IPR002347">
    <property type="entry name" value="SDR_fam"/>
</dbReference>
<evidence type="ECO:0000313" key="6">
    <source>
        <dbReference type="Proteomes" id="UP000184501"/>
    </source>
</evidence>
<dbReference type="InterPro" id="IPR057326">
    <property type="entry name" value="KR_dom"/>
</dbReference>
<dbReference type="EMBL" id="FQVN01000012">
    <property type="protein sequence ID" value="SHG67888.1"/>
    <property type="molecule type" value="Genomic_DNA"/>
</dbReference>
<dbReference type="PRINTS" id="PR01397">
    <property type="entry name" value="DHBDHDRGNASE"/>
</dbReference>
<keyword evidence="2" id="KW-0560">Oxidoreductase</keyword>
<dbReference type="GO" id="GO:0016020">
    <property type="term" value="C:membrane"/>
    <property type="evidence" value="ECO:0007669"/>
    <property type="project" value="TreeGrafter"/>
</dbReference>
<dbReference type="Gene3D" id="3.40.50.720">
    <property type="entry name" value="NAD(P)-binding Rossmann-like Domain"/>
    <property type="match status" value="1"/>
</dbReference>
<dbReference type="InterPro" id="IPR036291">
    <property type="entry name" value="NAD(P)-bd_dom_sf"/>
</dbReference>
<dbReference type="PRINTS" id="PR00080">
    <property type="entry name" value="SDRFAMILY"/>
</dbReference>
<gene>
    <name evidence="5" type="ORF">SAMN05444320_11240</name>
</gene>
<dbReference type="SUPFAM" id="SSF51735">
    <property type="entry name" value="NAD(P)-binding Rossmann-fold domains"/>
    <property type="match status" value="1"/>
</dbReference>
<dbReference type="Proteomes" id="UP000184501">
    <property type="component" value="Unassembled WGS sequence"/>
</dbReference>
<evidence type="ECO:0000313" key="5">
    <source>
        <dbReference type="EMBL" id="SHG67888.1"/>
    </source>
</evidence>
<name>A0A1M5LS60_STRHI</name>
<dbReference type="PANTHER" id="PTHR44196">
    <property type="entry name" value="DEHYDROGENASE/REDUCTASE SDR FAMILY MEMBER 7B"/>
    <property type="match status" value="1"/>
</dbReference>
<evidence type="ECO:0000256" key="3">
    <source>
        <dbReference type="RuleBase" id="RU000363"/>
    </source>
</evidence>
<dbReference type="InterPro" id="IPR003560">
    <property type="entry name" value="DHB_DH"/>
</dbReference>
<dbReference type="Pfam" id="PF00106">
    <property type="entry name" value="adh_short"/>
    <property type="match status" value="1"/>
</dbReference>
<dbReference type="PANTHER" id="PTHR44196:SF1">
    <property type="entry name" value="DEHYDROGENASE_REDUCTASE SDR FAMILY MEMBER 7B"/>
    <property type="match status" value="1"/>
</dbReference>
<feature type="domain" description="Ketoreductase" evidence="4">
    <location>
        <begin position="2"/>
        <end position="181"/>
    </location>
</feature>
<protein>
    <submittedName>
        <fullName evidence="5">NADP-dependent 3-hydroxy acid dehydrogenase YdfG</fullName>
    </submittedName>
</protein>
<dbReference type="SMART" id="SM00822">
    <property type="entry name" value="PKS_KR"/>
    <property type="match status" value="1"/>
</dbReference>
<evidence type="ECO:0000259" key="4">
    <source>
        <dbReference type="SMART" id="SM00822"/>
    </source>
</evidence>
<keyword evidence="6" id="KW-1185">Reference proteome</keyword>
<proteinExistence type="inferred from homology"/>
<organism evidence="5 6">
    <name type="scientific">Streptoalloteichus hindustanus</name>
    <dbReference type="NCBI Taxonomy" id="2017"/>
    <lineage>
        <taxon>Bacteria</taxon>
        <taxon>Bacillati</taxon>
        <taxon>Actinomycetota</taxon>
        <taxon>Actinomycetes</taxon>
        <taxon>Pseudonocardiales</taxon>
        <taxon>Pseudonocardiaceae</taxon>
        <taxon>Streptoalloteichus</taxon>
    </lineage>
</organism>